<feature type="region of interest" description="Disordered" evidence="2">
    <location>
        <begin position="38"/>
        <end position="57"/>
    </location>
</feature>
<organism evidence="4 5">
    <name type="scientific">Staphylococcus shinii</name>
    <dbReference type="NCBI Taxonomy" id="2912228"/>
    <lineage>
        <taxon>Bacteria</taxon>
        <taxon>Bacillati</taxon>
        <taxon>Bacillota</taxon>
        <taxon>Bacilli</taxon>
        <taxon>Bacillales</taxon>
        <taxon>Staphylococcaceae</taxon>
        <taxon>Staphylococcus</taxon>
    </lineage>
</organism>
<dbReference type="PANTHER" id="PTHR33392:SF3">
    <property type="entry name" value="POLYISOPRENYL-TEICHOIC ACID--PEPTIDOGLYCAN TEICHOIC ACID TRANSFERASE TAGT"/>
    <property type="match status" value="1"/>
</dbReference>
<keyword evidence="5" id="KW-1185">Reference proteome</keyword>
<feature type="region of interest" description="Disordered" evidence="2">
    <location>
        <begin position="344"/>
        <end position="448"/>
    </location>
</feature>
<comment type="caution">
    <text evidence="4">The sequence shown here is derived from an EMBL/GenBank/DDBJ whole genome shotgun (WGS) entry which is preliminary data.</text>
</comment>
<evidence type="ECO:0000313" key="4">
    <source>
        <dbReference type="EMBL" id="RIM98093.1"/>
    </source>
</evidence>
<dbReference type="Gene3D" id="3.40.630.190">
    <property type="entry name" value="LCP protein"/>
    <property type="match status" value="1"/>
</dbReference>
<feature type="compositionally biased region" description="Low complexity" evidence="2">
    <location>
        <begin position="362"/>
        <end position="441"/>
    </location>
</feature>
<proteinExistence type="inferred from homology"/>
<dbReference type="PANTHER" id="PTHR33392">
    <property type="entry name" value="POLYISOPRENYL-TEICHOIC ACID--PEPTIDOGLYCAN TEICHOIC ACID TRANSFERASE TAGU"/>
    <property type="match status" value="1"/>
</dbReference>
<protein>
    <submittedName>
        <fullName evidence="4">LytR family transcriptional regulator</fullName>
    </submittedName>
</protein>
<dbReference type="EMBL" id="QXUF01000099">
    <property type="protein sequence ID" value="RIM98093.1"/>
    <property type="molecule type" value="Genomic_DNA"/>
</dbReference>
<accession>A0A418ID26</accession>
<sequence>MNKFLKYFLIFLSLLLVVVPVIFAVILLKSSQGAFEHSYNDQDSARQSNIRESKVDPSKDPISILFLGIDDNSGREKNGQSTEQSRSDAMIFSTLNTEKEQIRMLSIPRDTISYIPKVGYYDKIAHAHAYGGPKSSMDSVEATLNVPVDYYVRINMEAFVDAVNELGGIEYDVPYDINEPNTDDSGKIKVKKGHQNLNGDEALAVARTRHQDSDLKRGQRQMDLIKKLFAKAQKADSISKLDDVVEIVGKNAKHNLSYKEIKVLATSYLKDDIEIKSTQLEGKDDYLNGIYYYNPDIKNIQDTSNLLRDDLELPKIKDKIEFLNQRVIDFYGTLIPQTEIDSSLLRKSQSDSTSNDDDENQSSDSNSTDSNSQKNNDNDNSQQSDANQDNQYENQQDNSNQQNNGQNTQQQINPNQQQPDQNQQQPDQNQQPNQNQQPDTQEIPTNQY</sequence>
<dbReference type="Pfam" id="PF03816">
    <property type="entry name" value="LytR_cpsA_psr"/>
    <property type="match status" value="1"/>
</dbReference>
<evidence type="ECO:0000313" key="5">
    <source>
        <dbReference type="Proteomes" id="UP000286317"/>
    </source>
</evidence>
<evidence type="ECO:0000259" key="3">
    <source>
        <dbReference type="Pfam" id="PF03816"/>
    </source>
</evidence>
<gene>
    <name evidence="4" type="ORF">BU112_11755</name>
</gene>
<dbReference type="AlphaFoldDB" id="A0A418ID26"/>
<dbReference type="OrthoDB" id="27330at2"/>
<feature type="domain" description="Cell envelope-related transcriptional attenuator" evidence="3">
    <location>
        <begin position="86"/>
        <end position="233"/>
    </location>
</feature>
<dbReference type="NCBIfam" id="TIGR00350">
    <property type="entry name" value="lytR_cpsA_psr"/>
    <property type="match status" value="1"/>
</dbReference>
<reference evidence="4 5" key="1">
    <citation type="journal article" date="2016" name="Front. Microbiol.">
        <title>Comprehensive Phylogenetic Analysis of Bovine Non-aureus Staphylococci Species Based on Whole-Genome Sequencing.</title>
        <authorList>
            <person name="Naushad S."/>
            <person name="Barkema H.W."/>
            <person name="Luby C."/>
            <person name="Condas L.A."/>
            <person name="Nobrega D.B."/>
            <person name="Carson D.A."/>
            <person name="De Buck J."/>
        </authorList>
    </citation>
    <scope>NUCLEOTIDE SEQUENCE [LARGE SCALE GENOMIC DNA]</scope>
    <source>
        <strain evidence="4 5">SNUC 4554</strain>
    </source>
</reference>
<name>A0A418ID26_9STAP</name>
<dbReference type="InterPro" id="IPR004474">
    <property type="entry name" value="LytR_CpsA_psr"/>
</dbReference>
<evidence type="ECO:0000256" key="2">
    <source>
        <dbReference type="SAM" id="MobiDB-lite"/>
    </source>
</evidence>
<comment type="similarity">
    <text evidence="1">Belongs to the LytR/CpsA/Psr (LCP) family.</text>
</comment>
<evidence type="ECO:0000256" key="1">
    <source>
        <dbReference type="ARBA" id="ARBA00006068"/>
    </source>
</evidence>
<dbReference type="Proteomes" id="UP000286317">
    <property type="component" value="Unassembled WGS sequence"/>
</dbReference>
<dbReference type="RefSeq" id="WP_119585143.1">
    <property type="nucleotide sequence ID" value="NZ_CP150685.1"/>
</dbReference>
<dbReference type="InterPro" id="IPR050922">
    <property type="entry name" value="LytR/CpsA/Psr_CW_biosynth"/>
</dbReference>